<accession>A0ACC2UYQ2</accession>
<name>A0ACC2UYQ2_9TREE</name>
<organism evidence="1 2">
    <name type="scientific">Naganishia friedmannii</name>
    <dbReference type="NCBI Taxonomy" id="89922"/>
    <lineage>
        <taxon>Eukaryota</taxon>
        <taxon>Fungi</taxon>
        <taxon>Dikarya</taxon>
        <taxon>Basidiomycota</taxon>
        <taxon>Agaricomycotina</taxon>
        <taxon>Tremellomycetes</taxon>
        <taxon>Filobasidiales</taxon>
        <taxon>Filobasidiaceae</taxon>
        <taxon>Naganishia</taxon>
    </lineage>
</organism>
<reference evidence="1" key="1">
    <citation type="submission" date="2023-04" db="EMBL/GenBank/DDBJ databases">
        <title>Draft Genome sequencing of Naganishia species isolated from polar environments using Oxford Nanopore Technology.</title>
        <authorList>
            <person name="Leo P."/>
            <person name="Venkateswaran K."/>
        </authorList>
    </citation>
    <scope>NUCLEOTIDE SEQUENCE</scope>
    <source>
        <strain evidence="1">MNA-CCFEE 5423</strain>
    </source>
</reference>
<dbReference type="EMBL" id="JASBWT010000041">
    <property type="protein sequence ID" value="KAJ9092198.1"/>
    <property type="molecule type" value="Genomic_DNA"/>
</dbReference>
<evidence type="ECO:0000313" key="2">
    <source>
        <dbReference type="Proteomes" id="UP001227268"/>
    </source>
</evidence>
<gene>
    <name evidence="1" type="ORF">QFC21_006944</name>
</gene>
<proteinExistence type="predicted"/>
<dbReference type="Proteomes" id="UP001227268">
    <property type="component" value="Unassembled WGS sequence"/>
</dbReference>
<protein>
    <submittedName>
        <fullName evidence="1">Uncharacterized protein</fullName>
    </submittedName>
</protein>
<sequence length="124" mass="14087">MDDSSPNADGSPQASERSSSRFDDDMDLDSDSEEREKASLSLERRSVSPELMEESTPYLPNALDENDSDRVPFEKHTHDTGDDDGKLKTFYMYTDFFSKWLTLKEICKSPQDQDPSLPPKVSKT</sequence>
<comment type="caution">
    <text evidence="1">The sequence shown here is derived from an EMBL/GenBank/DDBJ whole genome shotgun (WGS) entry which is preliminary data.</text>
</comment>
<keyword evidence="2" id="KW-1185">Reference proteome</keyword>
<evidence type="ECO:0000313" key="1">
    <source>
        <dbReference type="EMBL" id="KAJ9092198.1"/>
    </source>
</evidence>